<feature type="compositionally biased region" description="Acidic residues" evidence="7">
    <location>
        <begin position="23"/>
        <end position="33"/>
    </location>
</feature>
<dbReference type="InterPro" id="IPR009044">
    <property type="entry name" value="ssDNA-bd_transcriptional_reg"/>
</dbReference>
<comment type="subcellular location">
    <subcellularLocation>
        <location evidence="1">Nucleus</location>
    </subcellularLocation>
</comment>
<feature type="compositionally biased region" description="Basic and acidic residues" evidence="7">
    <location>
        <begin position="34"/>
        <end position="44"/>
    </location>
</feature>
<evidence type="ECO:0000256" key="6">
    <source>
        <dbReference type="ARBA" id="ARBA00023242"/>
    </source>
</evidence>
<dbReference type="EMBL" id="JABELV010000227">
    <property type="protein sequence ID" value="KAG7527805.1"/>
    <property type="molecule type" value="Genomic_DNA"/>
</dbReference>
<dbReference type="Proteomes" id="UP000812966">
    <property type="component" value="Unassembled WGS sequence"/>
</dbReference>
<evidence type="ECO:0000256" key="2">
    <source>
        <dbReference type="ARBA" id="ARBA00009001"/>
    </source>
</evidence>
<comment type="similarity">
    <text evidence="2">Belongs to the transcriptional coactivator PC4 family.</text>
</comment>
<dbReference type="InterPro" id="IPR045125">
    <property type="entry name" value="Sub1/Tcp4-like"/>
</dbReference>
<dbReference type="Pfam" id="PF02229">
    <property type="entry name" value="PC4"/>
    <property type="match status" value="1"/>
</dbReference>
<dbReference type="GO" id="GO:0005634">
    <property type="term" value="C:nucleus"/>
    <property type="evidence" value="ECO:0007669"/>
    <property type="project" value="UniProtKB-SubCell"/>
</dbReference>
<evidence type="ECO:0000313" key="9">
    <source>
        <dbReference type="EMBL" id="KAG7527805.1"/>
    </source>
</evidence>
<name>A0A8K0JH03_9TREE</name>
<dbReference type="GO" id="GO:0003713">
    <property type="term" value="F:transcription coactivator activity"/>
    <property type="evidence" value="ECO:0007669"/>
    <property type="project" value="InterPro"/>
</dbReference>
<reference evidence="9" key="1">
    <citation type="submission" date="2020-04" db="EMBL/GenBank/DDBJ databases">
        <title>Analysis of mating type loci in Filobasidium floriforme.</title>
        <authorList>
            <person name="Nowrousian M."/>
        </authorList>
    </citation>
    <scope>NUCLEOTIDE SEQUENCE</scope>
    <source>
        <strain evidence="9">CBS 6242</strain>
    </source>
</reference>
<dbReference type="AlphaFoldDB" id="A0A8K0JH03"/>
<evidence type="ECO:0000256" key="1">
    <source>
        <dbReference type="ARBA" id="ARBA00004123"/>
    </source>
</evidence>
<dbReference type="GO" id="GO:0003677">
    <property type="term" value="F:DNA binding"/>
    <property type="evidence" value="ECO:0007669"/>
    <property type="project" value="UniProtKB-KW"/>
</dbReference>
<evidence type="ECO:0000313" key="10">
    <source>
        <dbReference type="Proteomes" id="UP000812966"/>
    </source>
</evidence>
<organism evidence="9 10">
    <name type="scientific">Filobasidium floriforme</name>
    <dbReference type="NCBI Taxonomy" id="5210"/>
    <lineage>
        <taxon>Eukaryota</taxon>
        <taxon>Fungi</taxon>
        <taxon>Dikarya</taxon>
        <taxon>Basidiomycota</taxon>
        <taxon>Agaricomycotina</taxon>
        <taxon>Tremellomycetes</taxon>
        <taxon>Filobasidiales</taxon>
        <taxon>Filobasidiaceae</taxon>
        <taxon>Filobasidium</taxon>
    </lineage>
</organism>
<sequence>MRINRGSLNKASPKRKVKRDPDESGDDEDDEDFDIKPKVKKSESDNESEVEEDVKPQKTKAKREPSDDEEDVKPKKKTKREPSPEDEDEAEHQAEPAASRKAAAGQSGDELVDEDGRPYFLVSDKKRVTLSEFKGKQYVNIREYYTDKADGKDKPGKKGITLDLDQWKVFKSKMSTVDDWIAASGSGSGKGKGKGRKK</sequence>
<dbReference type="InterPro" id="IPR003173">
    <property type="entry name" value="PC4_C"/>
</dbReference>
<evidence type="ECO:0000256" key="7">
    <source>
        <dbReference type="SAM" id="MobiDB-lite"/>
    </source>
</evidence>
<feature type="region of interest" description="Disordered" evidence="7">
    <location>
        <begin position="1"/>
        <end position="116"/>
    </location>
</feature>
<dbReference type="OrthoDB" id="2505440at2759"/>
<accession>A0A8K0JH03</accession>
<feature type="domain" description="Transcriptional coactivator p15 (PC4) C-terminal" evidence="8">
    <location>
        <begin position="123"/>
        <end position="172"/>
    </location>
</feature>
<evidence type="ECO:0000259" key="8">
    <source>
        <dbReference type="Pfam" id="PF02229"/>
    </source>
</evidence>
<dbReference type="Gene3D" id="2.30.31.10">
    <property type="entry name" value="Transcriptional Coactivator Pc4, Chain A"/>
    <property type="match status" value="1"/>
</dbReference>
<dbReference type="PANTHER" id="PTHR13215">
    <property type="entry name" value="RNA POLYMERASE II TRANSCRIPTIONAL COACTIVATOR"/>
    <property type="match status" value="1"/>
</dbReference>
<evidence type="ECO:0000256" key="5">
    <source>
        <dbReference type="ARBA" id="ARBA00023163"/>
    </source>
</evidence>
<gene>
    <name evidence="9" type="ORF">FFLO_06576</name>
</gene>
<keyword evidence="4" id="KW-0238">DNA-binding</keyword>
<feature type="compositionally biased region" description="Polar residues" evidence="7">
    <location>
        <begin position="1"/>
        <end position="10"/>
    </location>
</feature>
<dbReference type="SUPFAM" id="SSF54447">
    <property type="entry name" value="ssDNA-binding transcriptional regulator domain"/>
    <property type="match status" value="1"/>
</dbReference>
<dbReference type="GO" id="GO:0060261">
    <property type="term" value="P:positive regulation of transcription initiation by RNA polymerase II"/>
    <property type="evidence" value="ECO:0007669"/>
    <property type="project" value="InterPro"/>
</dbReference>
<keyword evidence="5" id="KW-0804">Transcription</keyword>
<keyword evidence="3" id="KW-0805">Transcription regulation</keyword>
<proteinExistence type="inferred from homology"/>
<evidence type="ECO:0000256" key="3">
    <source>
        <dbReference type="ARBA" id="ARBA00023015"/>
    </source>
</evidence>
<protein>
    <recommendedName>
        <fullName evidence="8">Transcriptional coactivator p15 (PC4) C-terminal domain-containing protein</fullName>
    </recommendedName>
</protein>
<comment type="caution">
    <text evidence="9">The sequence shown here is derived from an EMBL/GenBank/DDBJ whole genome shotgun (WGS) entry which is preliminary data.</text>
</comment>
<keyword evidence="6" id="KW-0539">Nucleus</keyword>
<keyword evidence="10" id="KW-1185">Reference proteome</keyword>
<evidence type="ECO:0000256" key="4">
    <source>
        <dbReference type="ARBA" id="ARBA00023125"/>
    </source>
</evidence>